<evidence type="ECO:0000313" key="2">
    <source>
        <dbReference type="Proteomes" id="UP000191153"/>
    </source>
</evidence>
<protein>
    <submittedName>
        <fullName evidence="1">Uncharacterized protein</fullName>
    </submittedName>
</protein>
<keyword evidence="2" id="KW-1185">Reference proteome</keyword>
<gene>
    <name evidence="1" type="ORF">SAMN02745174_02085</name>
</gene>
<dbReference type="AlphaFoldDB" id="A0A1T4PWP7"/>
<dbReference type="EMBL" id="FUWX01000016">
    <property type="protein sequence ID" value="SJZ95905.1"/>
    <property type="molecule type" value="Genomic_DNA"/>
</dbReference>
<evidence type="ECO:0000313" key="1">
    <source>
        <dbReference type="EMBL" id="SJZ95905.1"/>
    </source>
</evidence>
<dbReference type="STRING" id="180163.SAMN02745174_02085"/>
<reference evidence="1 2" key="1">
    <citation type="submission" date="2017-02" db="EMBL/GenBank/DDBJ databases">
        <authorList>
            <person name="Peterson S.W."/>
        </authorList>
    </citation>
    <scope>NUCLEOTIDE SEQUENCE [LARGE SCALE GENOMIC DNA]</scope>
    <source>
        <strain evidence="1 2">ATCC 700028</strain>
    </source>
</reference>
<name>A0A1T4PWP7_9FUSO</name>
<proteinExistence type="predicted"/>
<dbReference type="RefSeq" id="WP_078694536.1">
    <property type="nucleotide sequence ID" value="NZ_FUWX01000016.1"/>
</dbReference>
<sequence>MTINEYCNNFWEYYEYLENDFLALKRYISISTDNYNIYSEEIHKQIMLVCSEFENISKVIQTFDSGDPESLKKITNFSQWAYQDYEDIHSIKISIKYRKDNIVLQPFLEWNSGKYISLKWWRKYNLIKHNKVKNYKKGTFETLLLSLSALYFCQMFLAKLIGKKNNERDIPFKYSNLFSINDWKTKYGHLLPENVSIVDGDD</sequence>
<accession>A0A1T4PWP7</accession>
<dbReference type="OrthoDB" id="1437907at2"/>
<dbReference type="Proteomes" id="UP000191153">
    <property type="component" value="Unassembled WGS sequence"/>
</dbReference>
<organism evidence="1 2">
    <name type="scientific">Cetobacterium ceti</name>
    <dbReference type="NCBI Taxonomy" id="180163"/>
    <lineage>
        <taxon>Bacteria</taxon>
        <taxon>Fusobacteriati</taxon>
        <taxon>Fusobacteriota</taxon>
        <taxon>Fusobacteriia</taxon>
        <taxon>Fusobacteriales</taxon>
        <taxon>Fusobacteriaceae</taxon>
        <taxon>Cetobacterium</taxon>
    </lineage>
</organism>